<organism evidence="3 4">
    <name type="scientific">Paralimibaculum aggregatum</name>
    <dbReference type="NCBI Taxonomy" id="3036245"/>
    <lineage>
        <taxon>Bacteria</taxon>
        <taxon>Pseudomonadati</taxon>
        <taxon>Pseudomonadota</taxon>
        <taxon>Alphaproteobacteria</taxon>
        <taxon>Rhodobacterales</taxon>
        <taxon>Paracoccaceae</taxon>
        <taxon>Paralimibaculum</taxon>
    </lineage>
</organism>
<dbReference type="Proteomes" id="UP001239909">
    <property type="component" value="Unassembled WGS sequence"/>
</dbReference>
<name>A0ABQ6LQ20_9RHOB</name>
<keyword evidence="1" id="KW-0732">Signal</keyword>
<dbReference type="Gene3D" id="3.40.50.1980">
    <property type="entry name" value="Nitrogenase molybdenum iron protein domain"/>
    <property type="match status" value="2"/>
</dbReference>
<dbReference type="EMBL" id="BSYI01000020">
    <property type="protein sequence ID" value="GMG83533.1"/>
    <property type="molecule type" value="Genomic_DNA"/>
</dbReference>
<keyword evidence="4" id="KW-1185">Reference proteome</keyword>
<dbReference type="InterPro" id="IPR002491">
    <property type="entry name" value="ABC_transptr_periplasmic_BD"/>
</dbReference>
<feature type="signal peptide" evidence="1">
    <location>
        <begin position="1"/>
        <end position="21"/>
    </location>
</feature>
<dbReference type="InterPro" id="IPR006311">
    <property type="entry name" value="TAT_signal"/>
</dbReference>
<evidence type="ECO:0000313" key="4">
    <source>
        <dbReference type="Proteomes" id="UP001239909"/>
    </source>
</evidence>
<dbReference type="InterPro" id="IPR050902">
    <property type="entry name" value="ABC_Transporter_SBP"/>
</dbReference>
<dbReference type="PANTHER" id="PTHR30535:SF4">
    <property type="entry name" value="HEMIN-BINDING PERIPLASMIC PROTEIN HMUT"/>
    <property type="match status" value="1"/>
</dbReference>
<dbReference type="RefSeq" id="WP_285672328.1">
    <property type="nucleotide sequence ID" value="NZ_BSYI01000020.1"/>
</dbReference>
<dbReference type="SUPFAM" id="SSF53807">
    <property type="entry name" value="Helical backbone' metal receptor"/>
    <property type="match status" value="1"/>
</dbReference>
<comment type="caution">
    <text evidence="3">The sequence shown here is derived from an EMBL/GenBank/DDBJ whole genome shotgun (WGS) entry which is preliminary data.</text>
</comment>
<proteinExistence type="predicted"/>
<dbReference type="PANTHER" id="PTHR30535">
    <property type="entry name" value="VITAMIN B12-BINDING PROTEIN"/>
    <property type="match status" value="1"/>
</dbReference>
<dbReference type="PROSITE" id="PS51318">
    <property type="entry name" value="TAT"/>
    <property type="match status" value="1"/>
</dbReference>
<dbReference type="PROSITE" id="PS50983">
    <property type="entry name" value="FE_B12_PBP"/>
    <property type="match status" value="1"/>
</dbReference>
<gene>
    <name evidence="3" type="ORF">LNKW23_27460</name>
</gene>
<reference evidence="3 4" key="1">
    <citation type="submission" date="2023-04" db="EMBL/GenBank/DDBJ databases">
        <title>Marinoamorphus aggregata gen. nov., sp. Nov., isolate from tissue of brittle star Ophioplocus japonicus.</title>
        <authorList>
            <person name="Kawano K."/>
            <person name="Sawayama S."/>
            <person name="Nakagawa S."/>
        </authorList>
    </citation>
    <scope>NUCLEOTIDE SEQUENCE [LARGE SCALE GENOMIC DNA]</scope>
    <source>
        <strain evidence="3 4">NKW23</strain>
    </source>
</reference>
<feature type="chain" id="PRO_5046063753" evidence="1">
    <location>
        <begin position="22"/>
        <end position="288"/>
    </location>
</feature>
<dbReference type="Pfam" id="PF01497">
    <property type="entry name" value="Peripla_BP_2"/>
    <property type="match status" value="1"/>
</dbReference>
<evidence type="ECO:0000256" key="1">
    <source>
        <dbReference type="SAM" id="SignalP"/>
    </source>
</evidence>
<protein>
    <submittedName>
        <fullName evidence="3">Hemin ABC transporter substrate-binding protein</fullName>
    </submittedName>
</protein>
<feature type="domain" description="Fe/B12 periplasmic-binding" evidence="2">
    <location>
        <begin position="36"/>
        <end position="288"/>
    </location>
</feature>
<accession>A0ABQ6LQ20</accession>
<sequence>MAGTRLTRRAALRAMAGALLAAPVLHAAAAAGAPQRVVIADGVATEIAFLLGAGARIVGVDETSSYPPEAREKARLGYFRRLAAEGVLGLAPDLMIASPHAGPPAAIARIREAGVPVVVTPEVLGLAGLPEKIRVVGAALGLAAEAEALAAKTAARVAALEAGRPVLAAPPRVLFVLGVRDGAPVVIGTGTAADAVIRLAGGVNAAGLEGYRPMSREAIIAAAPDLILMSEEHAAVVGGPGAVLARPEFALTPAGRAGAALTLPALAIMGIGPRTPAAVERLRAALAP</sequence>
<evidence type="ECO:0000313" key="3">
    <source>
        <dbReference type="EMBL" id="GMG83533.1"/>
    </source>
</evidence>
<evidence type="ECO:0000259" key="2">
    <source>
        <dbReference type="PROSITE" id="PS50983"/>
    </source>
</evidence>